<protein>
    <submittedName>
        <fullName evidence="1">Uncharacterized protein</fullName>
    </submittedName>
</protein>
<evidence type="ECO:0000313" key="2">
    <source>
        <dbReference type="Proteomes" id="UP000199032"/>
    </source>
</evidence>
<keyword evidence="2" id="KW-1185">Reference proteome</keyword>
<dbReference type="STRING" id="1742972.COMA1_20508"/>
<accession>A0A0S4LED2</accession>
<organism evidence="1 2">
    <name type="scientific">Candidatus Nitrospira nitrosa</name>
    <dbReference type="NCBI Taxonomy" id="1742972"/>
    <lineage>
        <taxon>Bacteria</taxon>
        <taxon>Pseudomonadati</taxon>
        <taxon>Nitrospirota</taxon>
        <taxon>Nitrospiria</taxon>
        <taxon>Nitrospirales</taxon>
        <taxon>Nitrospiraceae</taxon>
        <taxon>Nitrospira</taxon>
    </lineage>
</organism>
<dbReference type="Proteomes" id="UP000199032">
    <property type="component" value="Unassembled WGS sequence"/>
</dbReference>
<evidence type="ECO:0000313" key="1">
    <source>
        <dbReference type="EMBL" id="CUS35909.1"/>
    </source>
</evidence>
<reference evidence="1 2" key="1">
    <citation type="submission" date="2015-10" db="EMBL/GenBank/DDBJ databases">
        <authorList>
            <person name="Gilbert D.G."/>
        </authorList>
    </citation>
    <scope>NUCLEOTIDE SEQUENCE [LARGE SCALE GENOMIC DNA]</scope>
    <source>
        <strain evidence="1">COMA1</strain>
    </source>
</reference>
<proteinExistence type="predicted"/>
<sequence>MRPDTFGLFEAVEKLKQKTTPALYTFGNARKKAGSFIAGGLNMYAEFTAAFQSAQILFDLVKATQGLSNSNEVLAAVNDAQLKLRSAIASALASQ</sequence>
<dbReference type="EMBL" id="CZQA01000008">
    <property type="protein sequence ID" value="CUS35909.1"/>
    <property type="molecule type" value="Genomic_DNA"/>
</dbReference>
<name>A0A0S4LED2_9BACT</name>
<dbReference type="AlphaFoldDB" id="A0A0S4LED2"/>
<dbReference type="RefSeq" id="WP_090748410.1">
    <property type="nucleotide sequence ID" value="NZ_CZQA01000008.1"/>
</dbReference>
<gene>
    <name evidence="1" type="ORF">COMA1_20508</name>
</gene>